<dbReference type="GO" id="GO:0005829">
    <property type="term" value="C:cytosol"/>
    <property type="evidence" value="ECO:0007669"/>
    <property type="project" value="UniProtKB-SubCell"/>
</dbReference>
<keyword evidence="6" id="KW-0276">Fatty acid metabolism</keyword>
<accession>A0A7N9CZZ7</accession>
<evidence type="ECO:0000256" key="13">
    <source>
        <dbReference type="ARBA" id="ARBA00039126"/>
    </source>
</evidence>
<evidence type="ECO:0000256" key="2">
    <source>
        <dbReference type="ARBA" id="ARBA00022490"/>
    </source>
</evidence>
<feature type="compositionally biased region" description="Pro residues" evidence="18">
    <location>
        <begin position="64"/>
        <end position="81"/>
    </location>
</feature>
<reference evidence="19 20" key="1">
    <citation type="submission" date="2013-03" db="EMBL/GenBank/DDBJ databases">
        <authorList>
            <person name="Warren W."/>
            <person name="Wilson R.K."/>
        </authorList>
    </citation>
    <scope>NUCLEOTIDE SEQUENCE</scope>
</reference>
<comment type="subcellular location">
    <subcellularLocation>
        <location evidence="1">Cytoplasm</location>
        <location evidence="1">Cytosol</location>
    </subcellularLocation>
</comment>
<comment type="function">
    <text evidence="11">Catalyzes the reduction of prostaglandin-ethanolamide H(2) (prostamide H(2)) to prostamide F(2alpha) with NADPH as proton donor. Also able to reduce prostaglandin H(2) to prostaglandin F(2alpha).</text>
</comment>
<evidence type="ECO:0000313" key="20">
    <source>
        <dbReference type="Proteomes" id="UP000233100"/>
    </source>
</evidence>
<reference evidence="19" key="3">
    <citation type="submission" date="2025-09" db="UniProtKB">
        <authorList>
            <consortium name="Ensembl"/>
        </authorList>
    </citation>
    <scope>IDENTIFICATION</scope>
</reference>
<dbReference type="EC" id="1.11.1.20" evidence="13"/>
<evidence type="ECO:0000256" key="14">
    <source>
        <dbReference type="ARBA" id="ARBA00040768"/>
    </source>
</evidence>
<organism evidence="19 20">
    <name type="scientific">Macaca fascicularis</name>
    <name type="common">Crab-eating macaque</name>
    <name type="synonym">Cynomolgus monkey</name>
    <dbReference type="NCBI Taxonomy" id="9541"/>
    <lineage>
        <taxon>Eukaryota</taxon>
        <taxon>Metazoa</taxon>
        <taxon>Chordata</taxon>
        <taxon>Craniata</taxon>
        <taxon>Vertebrata</taxon>
        <taxon>Euteleostomi</taxon>
        <taxon>Mammalia</taxon>
        <taxon>Eutheria</taxon>
        <taxon>Euarchontoglires</taxon>
        <taxon>Primates</taxon>
        <taxon>Haplorrhini</taxon>
        <taxon>Catarrhini</taxon>
        <taxon>Cercopithecidae</taxon>
        <taxon>Cercopithecinae</taxon>
        <taxon>Macaca</taxon>
    </lineage>
</organism>
<evidence type="ECO:0000256" key="7">
    <source>
        <dbReference type="ARBA" id="ARBA00022857"/>
    </source>
</evidence>
<keyword evidence="9" id="KW-0443">Lipid metabolism</keyword>
<evidence type="ECO:0000256" key="8">
    <source>
        <dbReference type="ARBA" id="ARBA00023002"/>
    </source>
</evidence>
<dbReference type="GeneTree" id="ENSGT00940000162566"/>
<dbReference type="GO" id="GO:0047017">
    <property type="term" value="F:prostaglandin F synthase activity"/>
    <property type="evidence" value="ECO:0007669"/>
    <property type="project" value="TreeGrafter"/>
</dbReference>
<dbReference type="PANTHER" id="PTHR28630:SF29">
    <property type="entry name" value="PROSTAMIDE_PROSTAGLANDIN F SYNTHASE"/>
    <property type="match status" value="1"/>
</dbReference>
<evidence type="ECO:0000256" key="18">
    <source>
        <dbReference type="SAM" id="MobiDB-lite"/>
    </source>
</evidence>
<evidence type="ECO:0000256" key="1">
    <source>
        <dbReference type="ARBA" id="ARBA00004514"/>
    </source>
</evidence>
<feature type="region of interest" description="Disordered" evidence="18">
    <location>
        <begin position="203"/>
        <end position="238"/>
    </location>
</feature>
<evidence type="ECO:0000256" key="11">
    <source>
        <dbReference type="ARBA" id="ARBA00037117"/>
    </source>
</evidence>
<protein>
    <recommendedName>
        <fullName evidence="14">Prostamide/prostaglandin F synthase</fullName>
        <ecNumber evidence="13">1.11.1.20</ecNumber>
    </recommendedName>
    <alternativeName>
        <fullName evidence="15">Peroxiredoxin-like 2B</fullName>
    </alternativeName>
</protein>
<dbReference type="GO" id="GO:0043209">
    <property type="term" value="C:myelin sheath"/>
    <property type="evidence" value="ECO:0007669"/>
    <property type="project" value="UniProtKB-ARBA"/>
</dbReference>
<dbReference type="CDD" id="cd02970">
    <property type="entry name" value="PRX_like2"/>
    <property type="match status" value="1"/>
</dbReference>
<dbReference type="FunFam" id="3.40.30.10:FF:000243">
    <property type="entry name" value="Prostamide/prostaglandin F synthase"/>
    <property type="match status" value="1"/>
</dbReference>
<dbReference type="InterPro" id="IPR032801">
    <property type="entry name" value="PXL2A/B/C"/>
</dbReference>
<dbReference type="AlphaFoldDB" id="A0A7N9CZZ7"/>
<reference evidence="19" key="2">
    <citation type="submission" date="2025-08" db="UniProtKB">
        <authorList>
            <consortium name="Ensembl"/>
        </authorList>
    </citation>
    <scope>IDENTIFICATION</scope>
</reference>
<sequence length="502" mass="52391">DTAAFAGIFKRKPDHVERLSPRTPIAGTPAPRETPGRGPLCPRPLRLPSPLNLESSPVSREPAGRPPLLPGPPLGAPSQPPPDHREPAPPPAAFRTGASRAEVAPPSSACCANGRRSPSLGPTGRRGWGGARGGTGTRDSNHPARPGLRRREGPKQADAGFGAAISRLGLEWEGKQGVTRGESEEAEQGSGCGRAWPEAWLGALRPSCGGPGAETSPKGRGLGGSERRGRGISRLGLGLDLGTRSRERELGTGRTAAAMTTVDLARVGACILKHAVTGEVRPGERRTVGASPALPGRPGSDGLVGAAGLGRDWGRGAHPDPAAWQAVELRSLWRDRACVVAGLRRFGCVVCRWIAQDLSGLAGLLDQHGVRLVGVGPEALGLQEFLDGGYFAGELYLDESKQLYKELGFKRYNSLSILPAALGKPVRDVAAKAKAVGIQGNLSGDLLQSGGLLVVSKGGDKVLLHFVQKSPGDYVPQEHILQVLGISAEVCASNPPQCDREV</sequence>
<dbReference type="Proteomes" id="UP000233100">
    <property type="component" value="Chromosome 1"/>
</dbReference>
<keyword evidence="5" id="KW-0643">Prostaglandin biosynthesis</keyword>
<comment type="similarity">
    <text evidence="12">Belongs to the peroxiredoxin-like PRXL2 family. Prostamide/prostaglandin F synthase subfamily.</text>
</comment>
<evidence type="ECO:0000256" key="3">
    <source>
        <dbReference type="ARBA" id="ARBA00022501"/>
    </source>
</evidence>
<evidence type="ECO:0000256" key="10">
    <source>
        <dbReference type="ARBA" id="ARBA00023160"/>
    </source>
</evidence>
<feature type="compositionally biased region" description="Low complexity" evidence="18">
    <location>
        <begin position="48"/>
        <end position="57"/>
    </location>
</feature>
<dbReference type="Pfam" id="PF13911">
    <property type="entry name" value="AhpC-TSA_2"/>
    <property type="match status" value="1"/>
</dbReference>
<evidence type="ECO:0000256" key="5">
    <source>
        <dbReference type="ARBA" id="ARBA00022585"/>
    </source>
</evidence>
<keyword evidence="2" id="KW-0963">Cytoplasm</keyword>
<keyword evidence="3" id="KW-0644">Prostaglandin metabolism</keyword>
<keyword evidence="10" id="KW-0275">Fatty acid biosynthesis</keyword>
<comment type="catalytic activity">
    <reaction evidence="16">
        <text>prostaglandin H2 + [thioredoxin]-dithiol = prostaglandin F2alpha + [thioredoxin]-disulfide</text>
        <dbReference type="Rhea" id="RHEA:28214"/>
        <dbReference type="Rhea" id="RHEA-COMP:10698"/>
        <dbReference type="Rhea" id="RHEA-COMP:10700"/>
        <dbReference type="ChEBI" id="CHEBI:29950"/>
        <dbReference type="ChEBI" id="CHEBI:50058"/>
        <dbReference type="ChEBI" id="CHEBI:57404"/>
        <dbReference type="ChEBI" id="CHEBI:57405"/>
        <dbReference type="EC" id="1.11.1.20"/>
    </reaction>
</comment>
<proteinExistence type="inferred from homology"/>
<keyword evidence="4" id="KW-0444">Lipid biosynthesis</keyword>
<comment type="catalytic activity">
    <reaction evidence="17">
        <text>prostamide F2alpha + [thioredoxin]-disulfide = prostamide H2 + [thioredoxin]-dithiol</text>
        <dbReference type="Rhea" id="RHEA:26373"/>
        <dbReference type="Rhea" id="RHEA-COMP:10698"/>
        <dbReference type="Rhea" id="RHEA-COMP:10700"/>
        <dbReference type="ChEBI" id="CHEBI:29950"/>
        <dbReference type="ChEBI" id="CHEBI:50058"/>
        <dbReference type="ChEBI" id="CHEBI:53081"/>
        <dbReference type="ChEBI" id="CHEBI:53082"/>
        <dbReference type="EC" id="1.11.1.20"/>
    </reaction>
</comment>
<keyword evidence="20" id="KW-1185">Reference proteome</keyword>
<feature type="compositionally biased region" description="Gly residues" evidence="18">
    <location>
        <begin position="124"/>
        <end position="136"/>
    </location>
</feature>
<evidence type="ECO:0000256" key="4">
    <source>
        <dbReference type="ARBA" id="ARBA00022516"/>
    </source>
</evidence>
<feature type="region of interest" description="Disordered" evidence="18">
    <location>
        <begin position="1"/>
        <end position="157"/>
    </location>
</feature>
<evidence type="ECO:0000313" key="19">
    <source>
        <dbReference type="Ensembl" id="ENSMFAP00000057295.1"/>
    </source>
</evidence>
<feature type="region of interest" description="Disordered" evidence="18">
    <location>
        <begin position="175"/>
        <end position="194"/>
    </location>
</feature>
<dbReference type="GO" id="GO:0001516">
    <property type="term" value="P:prostaglandin biosynthetic process"/>
    <property type="evidence" value="ECO:0007669"/>
    <property type="project" value="UniProtKB-KW"/>
</dbReference>
<feature type="region of interest" description="Disordered" evidence="18">
    <location>
        <begin position="282"/>
        <end position="301"/>
    </location>
</feature>
<evidence type="ECO:0000256" key="16">
    <source>
        <dbReference type="ARBA" id="ARBA00047917"/>
    </source>
</evidence>
<keyword evidence="7" id="KW-0521">NADP</keyword>
<name>A0A7N9CZZ7_MACFA</name>
<dbReference type="PANTHER" id="PTHR28630">
    <property type="match status" value="1"/>
</dbReference>
<evidence type="ECO:0000256" key="12">
    <source>
        <dbReference type="ARBA" id="ARBA00037965"/>
    </source>
</evidence>
<evidence type="ECO:0000256" key="15">
    <source>
        <dbReference type="ARBA" id="ARBA00041838"/>
    </source>
</evidence>
<evidence type="ECO:0000256" key="6">
    <source>
        <dbReference type="ARBA" id="ARBA00022832"/>
    </source>
</evidence>
<keyword evidence="8" id="KW-0560">Oxidoreductase</keyword>
<dbReference type="Ensembl" id="ENSMFAT00000096562.1">
    <property type="protein sequence ID" value="ENSMFAP00000057295.1"/>
    <property type="gene ID" value="ENSMFAG00000065681.1"/>
</dbReference>
<evidence type="ECO:0000256" key="17">
    <source>
        <dbReference type="ARBA" id="ARBA00048626"/>
    </source>
</evidence>
<evidence type="ECO:0000256" key="9">
    <source>
        <dbReference type="ARBA" id="ARBA00023098"/>
    </source>
</evidence>